<gene>
    <name evidence="2" type="ORF">COX47_03505</name>
</gene>
<organism evidence="2 3">
    <name type="scientific">Candidatus Roizmanbacteria bacterium CG23_combo_of_CG06-09_8_20_14_all_35_49</name>
    <dbReference type="NCBI Taxonomy" id="1974863"/>
    <lineage>
        <taxon>Bacteria</taxon>
        <taxon>Candidatus Roizmaniibacteriota</taxon>
    </lineage>
</organism>
<reference evidence="2 3" key="1">
    <citation type="submission" date="2017-09" db="EMBL/GenBank/DDBJ databases">
        <title>Depth-based differentiation of microbial function through sediment-hosted aquifers and enrichment of novel symbionts in the deep terrestrial subsurface.</title>
        <authorList>
            <person name="Probst A.J."/>
            <person name="Ladd B."/>
            <person name="Jarett J.K."/>
            <person name="Geller-Mcgrath D.E."/>
            <person name="Sieber C.M."/>
            <person name="Emerson J.B."/>
            <person name="Anantharaman K."/>
            <person name="Thomas B.C."/>
            <person name="Malmstrom R."/>
            <person name="Stieglmeier M."/>
            <person name="Klingl A."/>
            <person name="Woyke T."/>
            <person name="Ryan C.M."/>
            <person name="Banfield J.F."/>
        </authorList>
    </citation>
    <scope>NUCLEOTIDE SEQUENCE [LARGE SCALE GENOMIC DNA]</scope>
    <source>
        <strain evidence="2">CG23_combo_of_CG06-09_8_20_14_all_35_49</strain>
    </source>
</reference>
<dbReference type="EMBL" id="PCRE01000050">
    <property type="protein sequence ID" value="PIP14725.1"/>
    <property type="molecule type" value="Genomic_DNA"/>
</dbReference>
<name>A0A2G9Y653_9BACT</name>
<comment type="caution">
    <text evidence="2">The sequence shown here is derived from an EMBL/GenBank/DDBJ whole genome shotgun (WGS) entry which is preliminary data.</text>
</comment>
<dbReference type="Gene3D" id="3.60.21.10">
    <property type="match status" value="1"/>
</dbReference>
<evidence type="ECO:0000313" key="2">
    <source>
        <dbReference type="EMBL" id="PIP14725.1"/>
    </source>
</evidence>
<dbReference type="SUPFAM" id="SSF56300">
    <property type="entry name" value="Metallo-dependent phosphatases"/>
    <property type="match status" value="1"/>
</dbReference>
<proteinExistence type="predicted"/>
<dbReference type="Pfam" id="PF00149">
    <property type="entry name" value="Metallophos"/>
    <property type="match status" value="1"/>
</dbReference>
<evidence type="ECO:0000313" key="3">
    <source>
        <dbReference type="Proteomes" id="UP000231025"/>
    </source>
</evidence>
<dbReference type="InterPro" id="IPR004843">
    <property type="entry name" value="Calcineurin-like_PHP"/>
</dbReference>
<feature type="domain" description="Calcineurin-like phosphoesterase" evidence="1">
    <location>
        <begin position="1"/>
        <end position="112"/>
    </location>
</feature>
<accession>A0A2G9Y653</accession>
<sequence>MNILVFSDTHLYLPYEERKFNFLKKIISSADRVIINGDFFDGYIISFNDFVKSQWNKLFPLLKKRRAVYIYGNHDPKKISDKRVNLFSDIQTDQYKLKINKIIFYFEHGQKIRITPEVLLKMDFFKLSWIIPFFVKISHFFRQLLIKIFGRFFIIWFAYRNYLAKIKIKKLYSPKDNEIYIIGHNHFGEVDEKNHFAATGIILYGFAQYLTIENGRLKLHEDWYK</sequence>
<dbReference type="InterPro" id="IPR029052">
    <property type="entry name" value="Metallo-depent_PP-like"/>
</dbReference>
<dbReference type="AlphaFoldDB" id="A0A2G9Y653"/>
<dbReference type="GO" id="GO:0016787">
    <property type="term" value="F:hydrolase activity"/>
    <property type="evidence" value="ECO:0007669"/>
    <property type="project" value="InterPro"/>
</dbReference>
<dbReference type="Proteomes" id="UP000231025">
    <property type="component" value="Unassembled WGS sequence"/>
</dbReference>
<evidence type="ECO:0000259" key="1">
    <source>
        <dbReference type="Pfam" id="PF00149"/>
    </source>
</evidence>
<protein>
    <recommendedName>
        <fullName evidence="1">Calcineurin-like phosphoesterase domain-containing protein</fullName>
    </recommendedName>
</protein>